<dbReference type="EMBL" id="JAGGLC010000001">
    <property type="protein sequence ID" value="MBP1986044.1"/>
    <property type="molecule type" value="Genomic_DNA"/>
</dbReference>
<organism evidence="2 3">
    <name type="scientific">Halolamina salifodinae</name>
    <dbReference type="NCBI Taxonomy" id="1202767"/>
    <lineage>
        <taxon>Archaea</taxon>
        <taxon>Methanobacteriati</taxon>
        <taxon>Methanobacteriota</taxon>
        <taxon>Stenosarchaea group</taxon>
        <taxon>Halobacteria</taxon>
        <taxon>Halobacteriales</taxon>
        <taxon>Haloferacaceae</taxon>
    </lineage>
</organism>
<feature type="region of interest" description="Disordered" evidence="1">
    <location>
        <begin position="1"/>
        <end position="37"/>
    </location>
</feature>
<accession>A0A8T4GWI7</accession>
<reference evidence="2" key="1">
    <citation type="submission" date="2021-03" db="EMBL/GenBank/DDBJ databases">
        <title>Genomic Encyclopedia of Type Strains, Phase IV (KMG-IV): sequencing the most valuable type-strain genomes for metagenomic binning, comparative biology and taxonomic classification.</title>
        <authorList>
            <person name="Goeker M."/>
        </authorList>
    </citation>
    <scope>NUCLEOTIDE SEQUENCE</scope>
    <source>
        <strain evidence="2">DSM 26232</strain>
    </source>
</reference>
<name>A0A8T4GWI7_9EURY</name>
<feature type="compositionally biased region" description="Basic and acidic residues" evidence="1">
    <location>
        <begin position="23"/>
        <end position="37"/>
    </location>
</feature>
<evidence type="ECO:0000313" key="2">
    <source>
        <dbReference type="EMBL" id="MBP1986044.1"/>
    </source>
</evidence>
<comment type="caution">
    <text evidence="2">The sequence shown here is derived from an EMBL/GenBank/DDBJ whole genome shotgun (WGS) entry which is preliminary data.</text>
</comment>
<evidence type="ECO:0000256" key="1">
    <source>
        <dbReference type="SAM" id="MobiDB-lite"/>
    </source>
</evidence>
<protein>
    <submittedName>
        <fullName evidence="2">Uncharacterized protein</fullName>
    </submittedName>
</protein>
<dbReference type="AlphaFoldDB" id="A0A8T4GWI7"/>
<proteinExistence type="predicted"/>
<sequence length="37" mass="4307">MALQCDPPHLGDIGESETEYEPDPDRIYEQEIESRNE</sequence>
<evidence type="ECO:0000313" key="3">
    <source>
        <dbReference type="Proteomes" id="UP000823736"/>
    </source>
</evidence>
<gene>
    <name evidence="2" type="ORF">J2753_000517</name>
</gene>
<keyword evidence="3" id="KW-1185">Reference proteome</keyword>
<dbReference type="Proteomes" id="UP000823736">
    <property type="component" value="Unassembled WGS sequence"/>
</dbReference>